<dbReference type="Gene3D" id="3.90.1150.50">
    <property type="entry name" value="Transcription-repair-coupling factor, D7 domain"/>
    <property type="match status" value="1"/>
</dbReference>
<dbReference type="InterPro" id="IPR041471">
    <property type="entry name" value="UvrB_inter"/>
</dbReference>
<keyword evidence="2 9" id="KW-0547">Nucleotide-binding</keyword>
<keyword evidence="3 9" id="KW-0227">DNA damage</keyword>
<dbReference type="Pfam" id="PF03461">
    <property type="entry name" value="TRCF"/>
    <property type="match status" value="1"/>
</dbReference>
<evidence type="ECO:0000256" key="8">
    <source>
        <dbReference type="ARBA" id="ARBA00023204"/>
    </source>
</evidence>
<dbReference type="GO" id="GO:0016787">
    <property type="term" value="F:hydrolase activity"/>
    <property type="evidence" value="ECO:0007669"/>
    <property type="project" value="UniProtKB-KW"/>
</dbReference>
<comment type="similarity">
    <text evidence="9">In the N-terminal section; belongs to the UvrB family.</text>
</comment>
<comment type="function">
    <text evidence="9">Couples transcription and DNA repair by recognizing RNA polymerase (RNAP) stalled at DNA lesions. Mediates ATP-dependent release of RNAP and its truncated transcript from the DNA, and recruitment of nucleotide excision repair machinery to the damaged site.</text>
</comment>
<dbReference type="RefSeq" id="WP_006978940.1">
    <property type="nucleotide sequence ID" value="NZ_ABVL01000003.1"/>
</dbReference>
<dbReference type="InterPro" id="IPR036101">
    <property type="entry name" value="CarD-like/TRCF_RID_sf"/>
</dbReference>
<evidence type="ECO:0000259" key="11">
    <source>
        <dbReference type="PROSITE" id="PS51194"/>
    </source>
</evidence>
<dbReference type="CDD" id="cd17991">
    <property type="entry name" value="DEXHc_TRCF"/>
    <property type="match status" value="1"/>
</dbReference>
<keyword evidence="7 9" id="KW-0238">DNA-binding</keyword>
<dbReference type="SMART" id="SM01058">
    <property type="entry name" value="CarD_TRCF"/>
    <property type="match status" value="1"/>
</dbReference>
<dbReference type="FunCoup" id="B4CX01">
    <property type="interactions" value="456"/>
</dbReference>
<dbReference type="InParanoid" id="B4CX01"/>
<dbReference type="EMBL" id="ABVL01000003">
    <property type="protein sequence ID" value="EDY21321.1"/>
    <property type="molecule type" value="Genomic_DNA"/>
</dbReference>
<dbReference type="STRING" id="497964.CfE428DRAFT_1614"/>
<dbReference type="SMART" id="SM00490">
    <property type="entry name" value="HELICc"/>
    <property type="match status" value="1"/>
</dbReference>
<dbReference type="GO" id="GO:0003678">
    <property type="term" value="F:DNA helicase activity"/>
    <property type="evidence" value="ECO:0007669"/>
    <property type="project" value="TreeGrafter"/>
</dbReference>
<dbReference type="Gene3D" id="3.30.2060.10">
    <property type="entry name" value="Penicillin-binding protein 1b domain"/>
    <property type="match status" value="1"/>
</dbReference>
<dbReference type="InterPro" id="IPR003711">
    <property type="entry name" value="CarD-like/TRCF_RID"/>
</dbReference>
<dbReference type="GO" id="GO:0005737">
    <property type="term" value="C:cytoplasm"/>
    <property type="evidence" value="ECO:0007669"/>
    <property type="project" value="UniProtKB-SubCell"/>
</dbReference>
<dbReference type="PROSITE" id="PS51192">
    <property type="entry name" value="HELICASE_ATP_BIND_1"/>
    <property type="match status" value="1"/>
</dbReference>
<dbReference type="GO" id="GO:0006355">
    <property type="term" value="P:regulation of DNA-templated transcription"/>
    <property type="evidence" value="ECO:0007669"/>
    <property type="project" value="UniProtKB-UniRule"/>
</dbReference>
<dbReference type="Pfam" id="PF02559">
    <property type="entry name" value="CarD_TRCF_RID"/>
    <property type="match status" value="1"/>
</dbReference>
<dbReference type="NCBIfam" id="TIGR00580">
    <property type="entry name" value="mfd"/>
    <property type="match status" value="1"/>
</dbReference>
<evidence type="ECO:0000259" key="10">
    <source>
        <dbReference type="PROSITE" id="PS51192"/>
    </source>
</evidence>
<dbReference type="PANTHER" id="PTHR47964:SF1">
    <property type="entry name" value="ATP-DEPENDENT DNA HELICASE HOMOLOG RECG, CHLOROPLASTIC"/>
    <property type="match status" value="1"/>
</dbReference>
<dbReference type="EC" id="3.6.4.-" evidence="9"/>
<dbReference type="PANTHER" id="PTHR47964">
    <property type="entry name" value="ATP-DEPENDENT DNA HELICASE HOMOLOG RECG, CHLOROPLASTIC"/>
    <property type="match status" value="1"/>
</dbReference>
<dbReference type="PROSITE" id="PS51194">
    <property type="entry name" value="HELICASE_CTER"/>
    <property type="match status" value="1"/>
</dbReference>
<evidence type="ECO:0000313" key="13">
    <source>
        <dbReference type="Proteomes" id="UP000005824"/>
    </source>
</evidence>
<keyword evidence="13" id="KW-1185">Reference proteome</keyword>
<dbReference type="SMART" id="SM00487">
    <property type="entry name" value="DEXDc"/>
    <property type="match status" value="1"/>
</dbReference>
<dbReference type="Pfam" id="PF00270">
    <property type="entry name" value="DEAD"/>
    <property type="match status" value="1"/>
</dbReference>
<protein>
    <recommendedName>
        <fullName evidence="9">Transcription-repair-coupling factor</fullName>
        <shortName evidence="9">TRCF</shortName>
        <ecNumber evidence="9">3.6.4.-</ecNumber>
    </recommendedName>
</protein>
<evidence type="ECO:0000256" key="3">
    <source>
        <dbReference type="ARBA" id="ARBA00022763"/>
    </source>
</evidence>
<proteinExistence type="inferred from homology"/>
<dbReference type="InterPro" id="IPR047112">
    <property type="entry name" value="RecG/Mfd"/>
</dbReference>
<dbReference type="GO" id="GO:0003684">
    <property type="term" value="F:damaged DNA binding"/>
    <property type="evidence" value="ECO:0007669"/>
    <property type="project" value="InterPro"/>
</dbReference>
<dbReference type="Pfam" id="PF00271">
    <property type="entry name" value="Helicase_C"/>
    <property type="match status" value="1"/>
</dbReference>
<keyword evidence="6 9" id="KW-0067">ATP-binding</keyword>
<dbReference type="SUPFAM" id="SSF143517">
    <property type="entry name" value="TRCF domain-like"/>
    <property type="match status" value="1"/>
</dbReference>
<accession>B4CX01</accession>
<feature type="domain" description="Helicase ATP-binding" evidence="10">
    <location>
        <begin position="539"/>
        <end position="700"/>
    </location>
</feature>
<keyword evidence="1 9" id="KW-0963">Cytoplasm</keyword>
<dbReference type="Gene3D" id="3.40.50.300">
    <property type="entry name" value="P-loop containing nucleotide triphosphate hydrolases"/>
    <property type="match status" value="2"/>
</dbReference>
<dbReference type="InterPro" id="IPR004576">
    <property type="entry name" value="Mfd"/>
</dbReference>
<comment type="similarity">
    <text evidence="9">In the C-terminal section; belongs to the helicase family. RecG subfamily.</text>
</comment>
<evidence type="ECO:0000256" key="9">
    <source>
        <dbReference type="HAMAP-Rule" id="MF_00969"/>
    </source>
</evidence>
<dbReference type="HAMAP" id="MF_00969">
    <property type="entry name" value="TRCF"/>
    <property type="match status" value="1"/>
</dbReference>
<dbReference type="InterPro" id="IPR037235">
    <property type="entry name" value="TRCF-like_C_D7"/>
</dbReference>
<gene>
    <name evidence="9" type="primary">mfd</name>
    <name evidence="12" type="ORF">CfE428DRAFT_1614</name>
</gene>
<keyword evidence="8 9" id="KW-0234">DNA repair</keyword>
<sequence>MKTPPNPLEQIAAAPPLEAKLALVRKGEAVSFEHVVAAAQPFLAALLVQQAKARVWIVCPNVRTQETMHNELLQWFPDALFFPEIDRAPVEGALPDPESIAERLGIVQRLTSVKGRQVVVLTRASLDDEVPSPAALKQLEIRLRRSTRLDREKLLKQLAEAGYEHVPQVSARGQFAVRGGILDVFSFHHSLPVRIELFDDEIDSLREFDLDTQISVQHLDTVTLLLGEAAAERASCKLQELVTERDITIDAEASWFAAQVRIMEHSEGAATEGAEDYSTAFFDHGLGEFEAGDFVVDEIKRERFFSQLREWRTEGWRVHVFCNNEGEIERLHDLLPPVEADALQFTVGTLNCGFTFPSAKVAVLSDAELFGRYRNTRARRMALRRAREQASRSQIDFSELNEDDYVVHLEHGIGRYEGMKSIPRADGKTEEVLVLAFADDARLYVPLEQSYLVSRYVGVGKKNPALSVLGDGKWAKAKKNAEKAVFDYASKLLAVHAERETAVGYAFPPDNKWQREFESSFLFKETVDQLTAIAASKADMESERPMDRLICGDVGFGKTEVAIRAAFKSVMGGKQVAILVPTTVLAEQHYRNFRERMSDYPVTVELLSRFRTAAEQRKTVQGLADGRVDIVVGTHRLISKDILFKDLGLVVIDEEQRFGVLHKERFKEMFKLVDMLTLSATPIPRTLYLSLMGAKDMSTIETPPLNRIPTETLICPYDERIIRDAINRELSRQGQVYFLHNRVHSIEMMRDKIKKLCPKARCVIGHGQMDEHELEDVMHEFVSGAADVLISTTIIESGLDIPNANTIIIDRADRFGLADLYQLRGRVGRAQHKAYAYLLLPREMMTQGEARRRINAIKQYSSLGAGFKIAMRDLEIRGAGNILGTAQSGHIVNIGFDLYCALLKQAIAKLKGEKVRARLEVVLRTDFVATREAEFLNRSSKIEDGRSEMAGRGSAANSELRTPISDFAPAFLPSVYIGESQPRIQAYRKLAEVTTQEQLDTIRKTWRDRYGVLPEAAENLLVMTEIKLAATARKFTMVEARDGKLILTRGGDYVQIGGKFPRLTATDPSERLREMLGMIRSL</sequence>
<dbReference type="Pfam" id="PF17757">
    <property type="entry name" value="UvrB_inter"/>
    <property type="match status" value="1"/>
</dbReference>
<dbReference type="Proteomes" id="UP000005824">
    <property type="component" value="Unassembled WGS sequence"/>
</dbReference>
<dbReference type="InterPro" id="IPR014001">
    <property type="entry name" value="Helicase_ATP-bd"/>
</dbReference>
<evidence type="ECO:0000256" key="1">
    <source>
        <dbReference type="ARBA" id="ARBA00022490"/>
    </source>
</evidence>
<reference evidence="12 13" key="1">
    <citation type="journal article" date="2011" name="J. Bacteriol.">
        <title>Genome sequence of Chthoniobacter flavus Ellin428, an aerobic heterotrophic soil bacterium.</title>
        <authorList>
            <person name="Kant R."/>
            <person name="van Passel M.W."/>
            <person name="Palva A."/>
            <person name="Lucas S."/>
            <person name="Lapidus A."/>
            <person name="Glavina Del Rio T."/>
            <person name="Dalin E."/>
            <person name="Tice H."/>
            <person name="Bruce D."/>
            <person name="Goodwin L."/>
            <person name="Pitluck S."/>
            <person name="Larimer F.W."/>
            <person name="Land M.L."/>
            <person name="Hauser L."/>
            <person name="Sangwan P."/>
            <person name="de Vos W.M."/>
            <person name="Janssen P.H."/>
            <person name="Smidt H."/>
        </authorList>
    </citation>
    <scope>NUCLEOTIDE SEQUENCE [LARGE SCALE GENOMIC DNA]</scope>
    <source>
        <strain evidence="12 13">Ellin428</strain>
    </source>
</reference>
<keyword evidence="5" id="KW-0347">Helicase</keyword>
<evidence type="ECO:0000256" key="4">
    <source>
        <dbReference type="ARBA" id="ARBA00022801"/>
    </source>
</evidence>
<dbReference type="SMART" id="SM00982">
    <property type="entry name" value="TRCF"/>
    <property type="match status" value="1"/>
</dbReference>
<evidence type="ECO:0000256" key="6">
    <source>
        <dbReference type="ARBA" id="ARBA00022840"/>
    </source>
</evidence>
<dbReference type="InterPro" id="IPR027417">
    <property type="entry name" value="P-loop_NTPase"/>
</dbReference>
<organism evidence="12 13">
    <name type="scientific">Chthoniobacter flavus Ellin428</name>
    <dbReference type="NCBI Taxonomy" id="497964"/>
    <lineage>
        <taxon>Bacteria</taxon>
        <taxon>Pseudomonadati</taxon>
        <taxon>Verrucomicrobiota</taxon>
        <taxon>Spartobacteria</taxon>
        <taxon>Chthoniobacterales</taxon>
        <taxon>Chthoniobacteraceae</taxon>
        <taxon>Chthoniobacter</taxon>
    </lineage>
</organism>
<evidence type="ECO:0000313" key="12">
    <source>
        <dbReference type="EMBL" id="EDY21321.1"/>
    </source>
</evidence>
<keyword evidence="4 9" id="KW-0378">Hydrolase</keyword>
<dbReference type="InterPro" id="IPR005118">
    <property type="entry name" value="TRCF_C"/>
</dbReference>
<name>B4CX01_9BACT</name>
<dbReference type="GO" id="GO:0000716">
    <property type="term" value="P:transcription-coupled nucleotide-excision repair, DNA damage recognition"/>
    <property type="evidence" value="ECO:0007669"/>
    <property type="project" value="UniProtKB-UniRule"/>
</dbReference>
<evidence type="ECO:0000256" key="7">
    <source>
        <dbReference type="ARBA" id="ARBA00023125"/>
    </source>
</evidence>
<comment type="caution">
    <text evidence="12">The sequence shown here is derived from an EMBL/GenBank/DDBJ whole genome shotgun (WGS) entry which is preliminary data.</text>
</comment>
<dbReference type="AlphaFoldDB" id="B4CX01"/>
<dbReference type="InterPro" id="IPR001650">
    <property type="entry name" value="Helicase_C-like"/>
</dbReference>
<dbReference type="GO" id="GO:0005524">
    <property type="term" value="F:ATP binding"/>
    <property type="evidence" value="ECO:0007669"/>
    <property type="project" value="UniProtKB-UniRule"/>
</dbReference>
<dbReference type="eggNOG" id="COG1197">
    <property type="taxonomic scope" value="Bacteria"/>
</dbReference>
<dbReference type="InterPro" id="IPR011545">
    <property type="entry name" value="DEAD/DEAH_box_helicase_dom"/>
</dbReference>
<dbReference type="SUPFAM" id="SSF141259">
    <property type="entry name" value="CarD-like"/>
    <property type="match status" value="1"/>
</dbReference>
<dbReference type="SUPFAM" id="SSF52540">
    <property type="entry name" value="P-loop containing nucleoside triphosphate hydrolases"/>
    <property type="match status" value="4"/>
</dbReference>
<dbReference type="Gene3D" id="2.40.10.170">
    <property type="match status" value="1"/>
</dbReference>
<feature type="domain" description="Helicase C-terminal" evidence="11">
    <location>
        <begin position="721"/>
        <end position="875"/>
    </location>
</feature>
<comment type="subcellular location">
    <subcellularLocation>
        <location evidence="9">Cytoplasm</location>
    </subcellularLocation>
</comment>
<evidence type="ECO:0000256" key="2">
    <source>
        <dbReference type="ARBA" id="ARBA00022741"/>
    </source>
</evidence>
<evidence type="ECO:0000256" key="5">
    <source>
        <dbReference type="ARBA" id="ARBA00022806"/>
    </source>
</evidence>